<protein>
    <submittedName>
        <fullName evidence="1">(wild Malaysian banana) hypothetical protein</fullName>
    </submittedName>
</protein>
<accession>A0A804JS47</accession>
<dbReference type="EMBL" id="HG996473">
    <property type="protein sequence ID" value="CAG1855606.1"/>
    <property type="molecule type" value="Genomic_DNA"/>
</dbReference>
<dbReference type="Proteomes" id="UP000012960">
    <property type="component" value="Unplaced"/>
</dbReference>
<gene>
    <name evidence="1" type="ORF">GSMUA_50320.1</name>
</gene>
<dbReference type="InParanoid" id="A0A804JS47"/>
<reference evidence="1" key="1">
    <citation type="submission" date="2021-03" db="EMBL/GenBank/DDBJ databases">
        <authorList>
            <consortium name="Genoscope - CEA"/>
            <person name="William W."/>
        </authorList>
    </citation>
    <scope>NUCLEOTIDE SEQUENCE</scope>
    <source>
        <strain evidence="1">Doubled-haploid Pahang</strain>
    </source>
</reference>
<dbReference type="Gramene" id="Ma07_t04490.1">
    <property type="protein sequence ID" value="Ma07_p04490.1"/>
    <property type="gene ID" value="Ma07_g04490"/>
</dbReference>
<name>A0A804JS47_MUSAM</name>
<dbReference type="AlphaFoldDB" id="A0A804JS47"/>
<evidence type="ECO:0000313" key="1">
    <source>
        <dbReference type="EMBL" id="CAG1855606.1"/>
    </source>
</evidence>
<keyword evidence="3" id="KW-1185">Reference proteome</keyword>
<organism evidence="2 3">
    <name type="scientific">Musa acuminata subsp. malaccensis</name>
    <name type="common">Wild banana</name>
    <name type="synonym">Musa malaccensis</name>
    <dbReference type="NCBI Taxonomy" id="214687"/>
    <lineage>
        <taxon>Eukaryota</taxon>
        <taxon>Viridiplantae</taxon>
        <taxon>Streptophyta</taxon>
        <taxon>Embryophyta</taxon>
        <taxon>Tracheophyta</taxon>
        <taxon>Spermatophyta</taxon>
        <taxon>Magnoliopsida</taxon>
        <taxon>Liliopsida</taxon>
        <taxon>Zingiberales</taxon>
        <taxon>Musaceae</taxon>
        <taxon>Musa</taxon>
    </lineage>
</organism>
<sequence>MSSWQIKSSKMNHCATLWTVYILPSPCVYEVNTKFR</sequence>
<evidence type="ECO:0000313" key="3">
    <source>
        <dbReference type="Proteomes" id="UP000012960"/>
    </source>
</evidence>
<dbReference type="EnsemblPlants" id="Ma07_t04490.1">
    <property type="protein sequence ID" value="Ma07_p04490.1"/>
    <property type="gene ID" value="Ma07_g04490"/>
</dbReference>
<proteinExistence type="predicted"/>
<reference evidence="2" key="2">
    <citation type="submission" date="2021-05" db="UniProtKB">
        <authorList>
            <consortium name="EnsemblPlants"/>
        </authorList>
    </citation>
    <scope>IDENTIFICATION</scope>
    <source>
        <strain evidence="2">subsp. malaccensis</strain>
    </source>
</reference>
<evidence type="ECO:0000313" key="2">
    <source>
        <dbReference type="EnsemblPlants" id="Ma07_p04490.1"/>
    </source>
</evidence>